<organism evidence="1 2">
    <name type="scientific">Jiella mangrovi</name>
    <dbReference type="NCBI Taxonomy" id="2821407"/>
    <lineage>
        <taxon>Bacteria</taxon>
        <taxon>Pseudomonadati</taxon>
        <taxon>Pseudomonadota</taxon>
        <taxon>Alphaproteobacteria</taxon>
        <taxon>Hyphomicrobiales</taxon>
        <taxon>Aurantimonadaceae</taxon>
        <taxon>Jiella</taxon>
    </lineage>
</organism>
<sequence length="426" mass="47409">MTCLAPSYLDVGRNGEAISDARLSFAGAWPETDPRLQPQKTRLAGADDARMVAECVRIRRLDFDAFRQKVAGRPVHEQVFELINHRTIQFNSRSRFAECEIWKGRIRQACEKGEPVPILLPVFCVIRNPVKRLQLTVPTTAEEVSLRHMANIAALIREIYPAGAVFHLITDSTFYGLPFGVNAVEALRYVDLLGAMVDRIGCGDVIRLHDMAQILSGRFEDFQESYENWSARFHDDPCADGLSPQSYDVWLASMAASINTAKRRLDYDTLRAQFGGSGLGHTTDELYHRAKTGLAEYRALKAAAADLQWEEQFFPNAVRATIHTKGVPVLGLRLYPEYKLRANLLPYHGIGVLRFGPKYGLHYMTVEPEMFVCGREEFTRITDERGTTLHYLGEGGGVRRGTVAGGGGGSLAAGACQETKARRETG</sequence>
<reference evidence="1 2" key="1">
    <citation type="submission" date="2021-04" db="EMBL/GenBank/DDBJ databases">
        <title>Whole genome sequence of Jiella sp. KSK16Y-1.</title>
        <authorList>
            <person name="Tuo L."/>
        </authorList>
    </citation>
    <scope>NUCLEOTIDE SEQUENCE [LARGE SCALE GENOMIC DNA]</scope>
    <source>
        <strain evidence="1 2">KSK16Y-1</strain>
    </source>
</reference>
<dbReference type="Proteomes" id="UP000678276">
    <property type="component" value="Unassembled WGS sequence"/>
</dbReference>
<dbReference type="RefSeq" id="WP_209595081.1">
    <property type="nucleotide sequence ID" value="NZ_JAGJCF010000009.1"/>
</dbReference>
<evidence type="ECO:0000313" key="1">
    <source>
        <dbReference type="EMBL" id="MBP0616596.1"/>
    </source>
</evidence>
<name>A0ABS4BK95_9HYPH</name>
<evidence type="ECO:0000313" key="2">
    <source>
        <dbReference type="Proteomes" id="UP000678276"/>
    </source>
</evidence>
<dbReference type="PANTHER" id="PTHR37285">
    <property type="entry name" value="SPORE WALL MATURATION PROTEIN DIT1"/>
    <property type="match status" value="1"/>
</dbReference>
<dbReference type="InterPro" id="IPR007817">
    <property type="entry name" value="Isocyanide_synthase_DIT1"/>
</dbReference>
<gene>
    <name evidence="1" type="ORF">J6595_13485</name>
</gene>
<accession>A0ABS4BK95</accession>
<comment type="caution">
    <text evidence="1">The sequence shown here is derived from an EMBL/GenBank/DDBJ whole genome shotgun (WGS) entry which is preliminary data.</text>
</comment>
<keyword evidence="2" id="KW-1185">Reference proteome</keyword>
<protein>
    <submittedName>
        <fullName evidence="1">L-tyrosine/L-tryptophan isonitrile synthase family protein</fullName>
    </submittedName>
</protein>
<dbReference type="EMBL" id="JAGJCF010000009">
    <property type="protein sequence ID" value="MBP0616596.1"/>
    <property type="molecule type" value="Genomic_DNA"/>
</dbReference>
<proteinExistence type="predicted"/>
<dbReference type="PANTHER" id="PTHR37285:SF5">
    <property type="entry name" value="SPORE WALL MATURATION PROTEIN DIT1"/>
    <property type="match status" value="1"/>
</dbReference>
<dbReference type="Pfam" id="PF05141">
    <property type="entry name" value="DIT1_PvcA"/>
    <property type="match status" value="1"/>
</dbReference>